<organism evidence="8 9">
    <name type="scientific">Blepharisma stoltei</name>
    <dbReference type="NCBI Taxonomy" id="1481888"/>
    <lineage>
        <taxon>Eukaryota</taxon>
        <taxon>Sar</taxon>
        <taxon>Alveolata</taxon>
        <taxon>Ciliophora</taxon>
        <taxon>Postciliodesmatophora</taxon>
        <taxon>Heterotrichea</taxon>
        <taxon>Heterotrichida</taxon>
        <taxon>Blepharismidae</taxon>
        <taxon>Blepharisma</taxon>
    </lineage>
</organism>
<feature type="domain" description="VIT" evidence="7">
    <location>
        <begin position="1"/>
        <end position="127"/>
    </location>
</feature>
<dbReference type="CDD" id="cd22911">
    <property type="entry name" value="HFD_H3"/>
    <property type="match status" value="1"/>
</dbReference>
<keyword evidence="4" id="KW-0539">Nucleus</keyword>
<evidence type="ECO:0000259" key="7">
    <source>
        <dbReference type="PROSITE" id="PS51468"/>
    </source>
</evidence>
<proteinExistence type="inferred from homology"/>
<feature type="region of interest" description="Disordered" evidence="5">
    <location>
        <begin position="663"/>
        <end position="769"/>
    </location>
</feature>
<dbReference type="Pfam" id="PF13768">
    <property type="entry name" value="VWA_3"/>
    <property type="match status" value="1"/>
</dbReference>
<comment type="subcellular location">
    <subcellularLocation>
        <location evidence="1">Nucleus</location>
    </subcellularLocation>
</comment>
<evidence type="ECO:0000256" key="2">
    <source>
        <dbReference type="ARBA" id="ARBA00010343"/>
    </source>
</evidence>
<sequence>MSSLVGFNNVHLECTEFHIDGELNYNYAEFTLVQFYSNNSNASIDAKYVFPIISDIHLSELKIVKGDNSHIFNIQEPNKPLKSYQDAKNAGESDFLLKKLGDFDMMVFDIGEVAEGSEIKIDATYVCKSEQIIPENFWKFIIPKALFPNKLENVPCSAEITTIWGNESRKQKGEVNVKNGNSVTLDKNRHKVNFMNFSPENDIEVTYYQEIPNEPFIIVQKDEGTNRHAFYLSYKPDEELLDSSGAAQIGEFIILLDRSGSMCSRIQLATEAVALFIRSLPENCYFNVVSFGSSYEAMFKKSKKYDKCSADEAHRVVLQYNSNMGGTNLFEPLKYVIEGNRIPGYPLSVFVVTDGNVWDSLEEFKKLIGKHKDVKISTIGIDTDQAFIDNLAKMGNGTSQQIKSINQIKPAILSSLKQVLVSAITDIKLADYKPFDFVWPRDPFSVFSNEKIEISGVFKKGKLPKSITLQFQSEKLGSKDIELPIIDGQIVTSSSILVLEAKEYLKRCDKAESIKKSKEYQVEGEYTSFDAEKYQKTDLPPEVKPKAAPKKKVSNARTIAPTIGIKKPFRLRPGKLAEREIKKYQNSTDLLIPKTKFKNIVRTISNDTIPDMRFQKEAFQAFHEAAEAYIVDVFKASVNASANHKRMTVRPGDMQEAVIDVQQAGQNQQASPKRGKTRSGRATPAQIKPQAKRTAKKSIPRRSTTPRSSSSTKVSTPSAATPRTRSASKSTEVVLQAKRGRGKQAKVIPPQKKAKIEKSEAKNLPKQPQKKNEVKCIDVGYEVEKIMHLQNTDGYWETSANLSDIVNNLLDYYVDIFKFNEKSTTALVVALLEEKCKDYKCLWDLVVMKAKRWLGKNKQKLLKLSDF</sequence>
<keyword evidence="3" id="KW-0238">DNA-binding</keyword>
<keyword evidence="9" id="KW-1185">Reference proteome</keyword>
<dbReference type="InterPro" id="IPR002035">
    <property type="entry name" value="VWF_A"/>
</dbReference>
<dbReference type="PANTHER" id="PTHR45737:SF6">
    <property type="entry name" value="VON WILLEBRAND FACTOR A DOMAIN-CONTAINING PROTEIN 5A"/>
    <property type="match status" value="1"/>
</dbReference>
<dbReference type="GO" id="GO:0000786">
    <property type="term" value="C:nucleosome"/>
    <property type="evidence" value="ECO:0007669"/>
    <property type="project" value="InterPro"/>
</dbReference>
<name>A0AAU9J823_9CILI</name>
<dbReference type="Proteomes" id="UP001162131">
    <property type="component" value="Unassembled WGS sequence"/>
</dbReference>
<dbReference type="EMBL" id="CAJZBQ010000023">
    <property type="protein sequence ID" value="CAG9319728.1"/>
    <property type="molecule type" value="Genomic_DNA"/>
</dbReference>
<dbReference type="InterPro" id="IPR036465">
    <property type="entry name" value="vWFA_dom_sf"/>
</dbReference>
<dbReference type="InterPro" id="IPR000164">
    <property type="entry name" value="Histone_H3/CENP-A"/>
</dbReference>
<dbReference type="AlphaFoldDB" id="A0AAU9J823"/>
<feature type="compositionally biased region" description="Low complexity" evidence="5">
    <location>
        <begin position="701"/>
        <end position="718"/>
    </location>
</feature>
<dbReference type="PROSITE" id="PS50234">
    <property type="entry name" value="VWFA"/>
    <property type="match status" value="1"/>
</dbReference>
<dbReference type="InterPro" id="IPR007125">
    <property type="entry name" value="H2A/H2B/H3"/>
</dbReference>
<dbReference type="GO" id="GO:0003677">
    <property type="term" value="F:DNA binding"/>
    <property type="evidence" value="ECO:0007669"/>
    <property type="project" value="UniProtKB-KW"/>
</dbReference>
<feature type="compositionally biased region" description="Basic residues" evidence="5">
    <location>
        <begin position="690"/>
        <end position="700"/>
    </location>
</feature>
<evidence type="ECO:0000256" key="1">
    <source>
        <dbReference type="ARBA" id="ARBA00004123"/>
    </source>
</evidence>
<evidence type="ECO:0000313" key="9">
    <source>
        <dbReference type="Proteomes" id="UP001162131"/>
    </source>
</evidence>
<dbReference type="Pfam" id="PF00125">
    <property type="entry name" value="Histone"/>
    <property type="match status" value="1"/>
</dbReference>
<dbReference type="Gene3D" id="3.40.50.410">
    <property type="entry name" value="von Willebrand factor, type A domain"/>
    <property type="match status" value="1"/>
</dbReference>
<dbReference type="Gene3D" id="1.10.20.10">
    <property type="entry name" value="Histone, subunit A"/>
    <property type="match status" value="1"/>
</dbReference>
<protein>
    <submittedName>
        <fullName evidence="8">Uncharacterized protein</fullName>
    </submittedName>
</protein>
<evidence type="ECO:0000256" key="5">
    <source>
        <dbReference type="SAM" id="MobiDB-lite"/>
    </source>
</evidence>
<dbReference type="GO" id="GO:0046982">
    <property type="term" value="F:protein heterodimerization activity"/>
    <property type="evidence" value="ECO:0007669"/>
    <property type="project" value="InterPro"/>
</dbReference>
<feature type="compositionally biased region" description="Basic and acidic residues" evidence="5">
    <location>
        <begin position="754"/>
        <end position="763"/>
    </location>
</feature>
<dbReference type="SUPFAM" id="SSF47113">
    <property type="entry name" value="Histone-fold"/>
    <property type="match status" value="1"/>
</dbReference>
<gene>
    <name evidence="8" type="ORF">BSTOLATCC_MIC24277</name>
</gene>
<dbReference type="PANTHER" id="PTHR45737">
    <property type="entry name" value="VON WILLEBRAND FACTOR A DOMAIN-CONTAINING PROTEIN 5A"/>
    <property type="match status" value="1"/>
</dbReference>
<dbReference type="PROSITE" id="PS51468">
    <property type="entry name" value="VIT"/>
    <property type="match status" value="1"/>
</dbReference>
<dbReference type="SUPFAM" id="SSF53300">
    <property type="entry name" value="vWA-like"/>
    <property type="match status" value="1"/>
</dbReference>
<dbReference type="SMART" id="SM00428">
    <property type="entry name" value="H3"/>
    <property type="match status" value="1"/>
</dbReference>
<dbReference type="Pfam" id="PF08487">
    <property type="entry name" value="VIT"/>
    <property type="match status" value="1"/>
</dbReference>
<comment type="similarity">
    <text evidence="2">Belongs to the histone H3 family.</text>
</comment>
<evidence type="ECO:0000259" key="6">
    <source>
        <dbReference type="PROSITE" id="PS50234"/>
    </source>
</evidence>
<comment type="caution">
    <text evidence="8">The sequence shown here is derived from an EMBL/GenBank/DDBJ whole genome shotgun (WGS) entry which is preliminary data.</text>
</comment>
<reference evidence="8" key="1">
    <citation type="submission" date="2021-09" db="EMBL/GenBank/DDBJ databases">
        <authorList>
            <consortium name="AG Swart"/>
            <person name="Singh M."/>
            <person name="Singh A."/>
            <person name="Seah K."/>
            <person name="Emmerich C."/>
        </authorList>
    </citation>
    <scope>NUCLEOTIDE SEQUENCE</scope>
    <source>
        <strain evidence="8">ATCC30299</strain>
    </source>
</reference>
<dbReference type="SMART" id="SM00327">
    <property type="entry name" value="VWA"/>
    <property type="match status" value="1"/>
</dbReference>
<evidence type="ECO:0000256" key="3">
    <source>
        <dbReference type="ARBA" id="ARBA00023125"/>
    </source>
</evidence>
<accession>A0AAU9J823</accession>
<feature type="compositionally biased region" description="Polar residues" evidence="5">
    <location>
        <begin position="719"/>
        <end position="733"/>
    </location>
</feature>
<dbReference type="InterPro" id="IPR013694">
    <property type="entry name" value="VIT"/>
</dbReference>
<dbReference type="InterPro" id="IPR009072">
    <property type="entry name" value="Histone-fold"/>
</dbReference>
<evidence type="ECO:0000313" key="8">
    <source>
        <dbReference type="EMBL" id="CAG9319728.1"/>
    </source>
</evidence>
<dbReference type="GO" id="GO:0005634">
    <property type="term" value="C:nucleus"/>
    <property type="evidence" value="ECO:0007669"/>
    <property type="project" value="UniProtKB-SubCell"/>
</dbReference>
<evidence type="ECO:0000256" key="4">
    <source>
        <dbReference type="ARBA" id="ARBA00023242"/>
    </source>
</evidence>
<dbReference type="GO" id="GO:0030527">
    <property type="term" value="F:structural constituent of chromatin"/>
    <property type="evidence" value="ECO:0007669"/>
    <property type="project" value="InterPro"/>
</dbReference>
<feature type="domain" description="VWFA" evidence="6">
    <location>
        <begin position="251"/>
        <end position="424"/>
    </location>
</feature>